<feature type="transmembrane region" description="Helical" evidence="3">
    <location>
        <begin position="12"/>
        <end position="31"/>
    </location>
</feature>
<evidence type="ECO:0000313" key="4">
    <source>
        <dbReference type="EMBL" id="GEU49705.1"/>
    </source>
</evidence>
<name>A0A6L2KNN0_TANCI</name>
<feature type="coiled-coil region" evidence="1">
    <location>
        <begin position="161"/>
        <end position="223"/>
    </location>
</feature>
<keyword evidence="1" id="KW-0175">Coiled coil</keyword>
<gene>
    <name evidence="4" type="ORF">Tci_021683</name>
</gene>
<dbReference type="EMBL" id="BKCJ010002603">
    <property type="protein sequence ID" value="GEU49705.1"/>
    <property type="molecule type" value="Genomic_DNA"/>
</dbReference>
<feature type="compositionally biased region" description="Basic residues" evidence="2">
    <location>
        <begin position="273"/>
        <end position="284"/>
    </location>
</feature>
<feature type="region of interest" description="Disordered" evidence="2">
    <location>
        <begin position="268"/>
        <end position="298"/>
    </location>
</feature>
<accession>A0A6L2KNN0</accession>
<comment type="caution">
    <text evidence="4">The sequence shown here is derived from an EMBL/GenBank/DDBJ whole genome shotgun (WGS) entry which is preliminary data.</text>
</comment>
<keyword evidence="3" id="KW-0472">Membrane</keyword>
<keyword evidence="3" id="KW-0812">Transmembrane</keyword>
<dbReference type="AlphaFoldDB" id="A0A6L2KNN0"/>
<reference evidence="4" key="1">
    <citation type="journal article" date="2019" name="Sci. Rep.">
        <title>Draft genome of Tanacetum cinerariifolium, the natural source of mosquito coil.</title>
        <authorList>
            <person name="Yamashiro T."/>
            <person name="Shiraishi A."/>
            <person name="Satake H."/>
            <person name="Nakayama K."/>
        </authorList>
    </citation>
    <scope>NUCLEOTIDE SEQUENCE</scope>
</reference>
<feature type="compositionally biased region" description="Polar residues" evidence="2">
    <location>
        <begin position="287"/>
        <end position="298"/>
    </location>
</feature>
<sequence length="298" mass="34528">MFIRYVCTHYKLLVFTSSLVVICSLHDFVVIEDIRPKEGHHYVSSFGLMLKFSCFKFSFPYVFHVYGVFCFEHFLDLPLQVHALIDASCCFHDDNDLFRSLLEAATSPMRNPVVTLIISYTNFRILSCRHLINLGLENGGYARGVGSGVTYKRYFDLPRSRQATDERIELLQTQLDNERIERQQKDLLVKKLSTEMKEKYVLVKKLSNEMTETKRMLSQLMNHLAAQGVHAYKVDETQSSVVVRDKDVRIQKKSNELVTLKKVMETMEPFKTVRPKKMPKSRRNRSPDSQSQGNVSPT</sequence>
<protein>
    <submittedName>
        <fullName evidence="4">Uncharacterized protein</fullName>
    </submittedName>
</protein>
<evidence type="ECO:0000256" key="3">
    <source>
        <dbReference type="SAM" id="Phobius"/>
    </source>
</evidence>
<keyword evidence="3" id="KW-1133">Transmembrane helix</keyword>
<evidence type="ECO:0000256" key="1">
    <source>
        <dbReference type="SAM" id="Coils"/>
    </source>
</evidence>
<organism evidence="4">
    <name type="scientific">Tanacetum cinerariifolium</name>
    <name type="common">Dalmatian daisy</name>
    <name type="synonym">Chrysanthemum cinerariifolium</name>
    <dbReference type="NCBI Taxonomy" id="118510"/>
    <lineage>
        <taxon>Eukaryota</taxon>
        <taxon>Viridiplantae</taxon>
        <taxon>Streptophyta</taxon>
        <taxon>Embryophyta</taxon>
        <taxon>Tracheophyta</taxon>
        <taxon>Spermatophyta</taxon>
        <taxon>Magnoliopsida</taxon>
        <taxon>eudicotyledons</taxon>
        <taxon>Gunneridae</taxon>
        <taxon>Pentapetalae</taxon>
        <taxon>asterids</taxon>
        <taxon>campanulids</taxon>
        <taxon>Asterales</taxon>
        <taxon>Asteraceae</taxon>
        <taxon>Asteroideae</taxon>
        <taxon>Anthemideae</taxon>
        <taxon>Anthemidinae</taxon>
        <taxon>Tanacetum</taxon>
    </lineage>
</organism>
<proteinExistence type="predicted"/>
<evidence type="ECO:0000256" key="2">
    <source>
        <dbReference type="SAM" id="MobiDB-lite"/>
    </source>
</evidence>